<dbReference type="PANTHER" id="PTHR30437">
    <property type="entry name" value="TRANSCRIPTION ELONGATION FACTOR GREA"/>
    <property type="match status" value="1"/>
</dbReference>
<reference evidence="2 3" key="1">
    <citation type="submission" date="2019-12" db="EMBL/GenBank/DDBJ databases">
        <authorList>
            <person name="Yuan C.-G."/>
        </authorList>
    </citation>
    <scope>NUCLEOTIDE SEQUENCE [LARGE SCALE GENOMIC DNA]</scope>
    <source>
        <strain evidence="2 3">KCTC 23863</strain>
    </source>
</reference>
<dbReference type="Gene3D" id="3.10.50.30">
    <property type="entry name" value="Transcription elongation factor, GreA/GreB, C-terminal domain"/>
    <property type="match status" value="1"/>
</dbReference>
<evidence type="ECO:0000313" key="3">
    <source>
        <dbReference type="Proteomes" id="UP000436483"/>
    </source>
</evidence>
<accession>A0A7X3MNX7</accession>
<dbReference type="AlphaFoldDB" id="A0A7X3MNX7"/>
<dbReference type="RefSeq" id="WP_160883133.1">
    <property type="nucleotide sequence ID" value="NZ_WURB01000002.1"/>
</dbReference>
<dbReference type="OrthoDB" id="7948161at2"/>
<gene>
    <name evidence="2" type="ORF">GR328_03465</name>
</gene>
<organism evidence="2 3">
    <name type="scientific">Microvirga makkahensis</name>
    <dbReference type="NCBI Taxonomy" id="1128670"/>
    <lineage>
        <taxon>Bacteria</taxon>
        <taxon>Pseudomonadati</taxon>
        <taxon>Pseudomonadota</taxon>
        <taxon>Alphaproteobacteria</taxon>
        <taxon>Hyphomicrobiales</taxon>
        <taxon>Methylobacteriaceae</taxon>
        <taxon>Microvirga</taxon>
    </lineage>
</organism>
<keyword evidence="2" id="KW-0648">Protein biosynthesis</keyword>
<protein>
    <submittedName>
        <fullName evidence="2">Transcription elongation factor GreAB</fullName>
    </submittedName>
</protein>
<dbReference type="Pfam" id="PF01272">
    <property type="entry name" value="GreA_GreB"/>
    <property type="match status" value="1"/>
</dbReference>
<sequence length="149" mass="16565">MNAQHDLPSIILATNDYNRLLFTAMIRQKHSRRTPDFLLTELRRAEICHPAALPEDVVSTNCRVIYRIDDELRSRAHLLVHPDDLIWPGAEISVATPLGTALLGLRVGDRMSFQDDGGEPHEVFVEGIGLRFLDDGPLVTRTPGGITCA</sequence>
<proteinExistence type="predicted"/>
<dbReference type="EMBL" id="WURB01000002">
    <property type="protein sequence ID" value="MXQ10527.1"/>
    <property type="molecule type" value="Genomic_DNA"/>
</dbReference>
<dbReference type="InterPro" id="IPR036953">
    <property type="entry name" value="GreA/GreB_C_sf"/>
</dbReference>
<keyword evidence="3" id="KW-1185">Reference proteome</keyword>
<evidence type="ECO:0000259" key="1">
    <source>
        <dbReference type="Pfam" id="PF01272"/>
    </source>
</evidence>
<name>A0A7X3MNX7_9HYPH</name>
<dbReference type="Proteomes" id="UP000436483">
    <property type="component" value="Unassembled WGS sequence"/>
</dbReference>
<comment type="caution">
    <text evidence="2">The sequence shown here is derived from an EMBL/GenBank/DDBJ whole genome shotgun (WGS) entry which is preliminary data.</text>
</comment>
<dbReference type="GO" id="GO:0003746">
    <property type="term" value="F:translation elongation factor activity"/>
    <property type="evidence" value="ECO:0007669"/>
    <property type="project" value="UniProtKB-KW"/>
</dbReference>
<keyword evidence="2" id="KW-0251">Elongation factor</keyword>
<dbReference type="InterPro" id="IPR023459">
    <property type="entry name" value="Tscrpt_elong_fac_GreA/B_fam"/>
</dbReference>
<dbReference type="InterPro" id="IPR001437">
    <property type="entry name" value="Tscrpt_elong_fac_GreA/B_C"/>
</dbReference>
<dbReference type="GO" id="GO:0070063">
    <property type="term" value="F:RNA polymerase binding"/>
    <property type="evidence" value="ECO:0007669"/>
    <property type="project" value="InterPro"/>
</dbReference>
<reference evidence="2 3" key="2">
    <citation type="submission" date="2020-01" db="EMBL/GenBank/DDBJ databases">
        <title>Microvirga sp. nov., an arsenate reduction bacterium isolated from Tibet hotspring sediments.</title>
        <authorList>
            <person name="Xian W.-D."/>
            <person name="Li W.-J."/>
        </authorList>
    </citation>
    <scope>NUCLEOTIDE SEQUENCE [LARGE SCALE GENOMIC DNA]</scope>
    <source>
        <strain evidence="2 3">KCTC 23863</strain>
    </source>
</reference>
<evidence type="ECO:0000313" key="2">
    <source>
        <dbReference type="EMBL" id="MXQ10527.1"/>
    </source>
</evidence>
<dbReference type="GO" id="GO:0032784">
    <property type="term" value="P:regulation of DNA-templated transcription elongation"/>
    <property type="evidence" value="ECO:0007669"/>
    <property type="project" value="InterPro"/>
</dbReference>
<dbReference type="PANTHER" id="PTHR30437:SF5">
    <property type="entry name" value="REGULATOR OF NUCLEOSIDE DIPHOSPHATE KINASE"/>
    <property type="match status" value="1"/>
</dbReference>
<dbReference type="GO" id="GO:0003677">
    <property type="term" value="F:DNA binding"/>
    <property type="evidence" value="ECO:0007669"/>
    <property type="project" value="InterPro"/>
</dbReference>
<dbReference type="SUPFAM" id="SSF54534">
    <property type="entry name" value="FKBP-like"/>
    <property type="match status" value="1"/>
</dbReference>
<dbReference type="GO" id="GO:0006354">
    <property type="term" value="P:DNA-templated transcription elongation"/>
    <property type="evidence" value="ECO:0007669"/>
    <property type="project" value="TreeGrafter"/>
</dbReference>
<feature type="domain" description="Transcription elongation factor GreA/GreB C-terminal" evidence="1">
    <location>
        <begin position="54"/>
        <end position="125"/>
    </location>
</feature>